<dbReference type="Proteomes" id="UP000434925">
    <property type="component" value="Unassembled WGS sequence"/>
</dbReference>
<protein>
    <submittedName>
        <fullName evidence="2">Uncharacterized protein</fullName>
    </submittedName>
</protein>
<proteinExistence type="predicted"/>
<evidence type="ECO:0000313" key="1">
    <source>
        <dbReference type="EMBL" id="KAB0506422.1"/>
    </source>
</evidence>
<dbReference type="EMBL" id="VZPO01000003">
    <property type="protein sequence ID" value="KAB0506422.1"/>
    <property type="molecule type" value="Genomic_DNA"/>
</dbReference>
<dbReference type="PATRIC" id="fig|163011.3.peg.2690"/>
<gene>
    <name evidence="1" type="ORF">F7R14_10065</name>
    <name evidence="2" type="ORF">SAMN04490191_5294</name>
</gene>
<reference evidence="3" key="2">
    <citation type="submission" date="2016-10" db="EMBL/GenBank/DDBJ databases">
        <authorList>
            <person name="Varghese N."/>
            <person name="Submissions S."/>
        </authorList>
    </citation>
    <scope>NUCLEOTIDE SEQUENCE [LARGE SCALE GENOMIC DNA]</scope>
    <source>
        <strain evidence="3">BS3782</strain>
    </source>
</reference>
<name>A0A0J6HJQ5_9PSED</name>
<evidence type="ECO:0000313" key="4">
    <source>
        <dbReference type="Proteomes" id="UP000434925"/>
    </source>
</evidence>
<dbReference type="AlphaFoldDB" id="A0A0J6HJQ5"/>
<reference evidence="2" key="1">
    <citation type="submission" date="2016-10" db="EMBL/GenBank/DDBJ databases">
        <authorList>
            <person name="de Groot N.N."/>
        </authorList>
    </citation>
    <scope>NUCLEOTIDE SEQUENCE [LARGE SCALE GENOMIC DNA]</scope>
    <source>
        <strain evidence="2">BS3782</strain>
    </source>
</reference>
<dbReference type="RefSeq" id="WP_038979876.1">
    <property type="nucleotide sequence ID" value="NZ_JABTYG010000004.1"/>
</dbReference>
<accession>A0A0J6HJQ5</accession>
<reference evidence="1 4" key="3">
    <citation type="submission" date="2019-09" db="EMBL/GenBank/DDBJ databases">
        <title>Draft genome sequences of 48 bacterial type strains from the CCUG.</title>
        <authorList>
            <person name="Tunovic T."/>
            <person name="Pineiro-Iglesias B."/>
            <person name="Unosson C."/>
            <person name="Inganas E."/>
            <person name="Ohlen M."/>
            <person name="Cardew S."/>
            <person name="Jensie-Markopoulos S."/>
            <person name="Salva-Serra F."/>
            <person name="Jaen-Luchoro D."/>
            <person name="Karlsson R."/>
            <person name="Svensson-Stadler L."/>
            <person name="Chun J."/>
            <person name="Moore E."/>
        </authorList>
    </citation>
    <scope>NUCLEOTIDE SEQUENCE [LARGE SCALE GENOMIC DNA]</scope>
    <source>
        <strain evidence="1 4">CCUG 51522</strain>
    </source>
</reference>
<evidence type="ECO:0000313" key="2">
    <source>
        <dbReference type="EMBL" id="SDT57678.1"/>
    </source>
</evidence>
<dbReference type="Proteomes" id="UP000182814">
    <property type="component" value="Chromosome I"/>
</dbReference>
<organism evidence="2 3">
    <name type="scientific">Pseudomonas lini</name>
    <dbReference type="NCBI Taxonomy" id="163011"/>
    <lineage>
        <taxon>Bacteria</taxon>
        <taxon>Pseudomonadati</taxon>
        <taxon>Pseudomonadota</taxon>
        <taxon>Gammaproteobacteria</taxon>
        <taxon>Pseudomonadales</taxon>
        <taxon>Pseudomonadaceae</taxon>
        <taxon>Pseudomonas</taxon>
    </lineage>
</organism>
<keyword evidence="3" id="KW-1185">Reference proteome</keyword>
<dbReference type="EMBL" id="LT629746">
    <property type="protein sequence ID" value="SDT57678.1"/>
    <property type="molecule type" value="Genomic_DNA"/>
</dbReference>
<evidence type="ECO:0000313" key="3">
    <source>
        <dbReference type="Proteomes" id="UP000182814"/>
    </source>
</evidence>
<sequence length="141" mass="16351">MKTIEILINNHGVIERATIECDRKKPTLTFTMQNGLKKVYTAYDLFVCFGMLRADYPEIKFLCKGAKLNVHPSRMSSQMSSGLVAYELKLGKPSEEEDIVRIFDYEDENITSNIEEQKTFYKNWIESLIITTQKKPEDNTQ</sequence>